<accession>A0A7W7CDJ3</accession>
<feature type="region of interest" description="Disordered" evidence="1">
    <location>
        <begin position="112"/>
        <end position="142"/>
    </location>
</feature>
<feature type="region of interest" description="Disordered" evidence="1">
    <location>
        <begin position="73"/>
        <end position="97"/>
    </location>
</feature>
<evidence type="ECO:0000313" key="2">
    <source>
        <dbReference type="EMBL" id="MBB4677926.1"/>
    </source>
</evidence>
<gene>
    <name evidence="2" type="ORF">HNR67_004044</name>
</gene>
<organism evidence="2 3">
    <name type="scientific">Crossiella cryophila</name>
    <dbReference type="NCBI Taxonomy" id="43355"/>
    <lineage>
        <taxon>Bacteria</taxon>
        <taxon>Bacillati</taxon>
        <taxon>Actinomycetota</taxon>
        <taxon>Actinomycetes</taxon>
        <taxon>Pseudonocardiales</taxon>
        <taxon>Pseudonocardiaceae</taxon>
        <taxon>Crossiella</taxon>
    </lineage>
</organism>
<name>A0A7W7CDJ3_9PSEU</name>
<dbReference type="PROSITE" id="PS51257">
    <property type="entry name" value="PROKAR_LIPOPROTEIN"/>
    <property type="match status" value="1"/>
</dbReference>
<keyword evidence="3" id="KW-1185">Reference proteome</keyword>
<feature type="compositionally biased region" description="Basic and acidic residues" evidence="1">
    <location>
        <begin position="125"/>
        <end position="140"/>
    </location>
</feature>
<dbReference type="AlphaFoldDB" id="A0A7W7CDJ3"/>
<reference evidence="2 3" key="1">
    <citation type="submission" date="2020-08" db="EMBL/GenBank/DDBJ databases">
        <title>Sequencing the genomes of 1000 actinobacteria strains.</title>
        <authorList>
            <person name="Klenk H.-P."/>
        </authorList>
    </citation>
    <scope>NUCLEOTIDE SEQUENCE [LARGE SCALE GENOMIC DNA]</scope>
    <source>
        <strain evidence="2 3">DSM 44230</strain>
    </source>
</reference>
<sequence>MGHNSHRAWPRPVLGLVAAATALLSGCVSPTGTPTPTAGPVSTSATPVPAALKYTFARLPGCVAIQEAVRGLPRGTREENSTGGNSPDRSCTFRGANGDQSWVDLNIRVWESSENATGPQPGSKRAKDDFDRNATPRDEQASGLAIGAAARWLDPDSSKIGCRLEILDENAVLSVFHVSGKNDPVRGEQCRGRAADLAKQLHSAVQPR</sequence>
<dbReference type="EMBL" id="JACHMH010000001">
    <property type="protein sequence ID" value="MBB4677926.1"/>
    <property type="molecule type" value="Genomic_DNA"/>
</dbReference>
<dbReference type="Proteomes" id="UP000533598">
    <property type="component" value="Unassembled WGS sequence"/>
</dbReference>
<comment type="caution">
    <text evidence="2">The sequence shown here is derived from an EMBL/GenBank/DDBJ whole genome shotgun (WGS) entry which is preliminary data.</text>
</comment>
<evidence type="ECO:0000313" key="3">
    <source>
        <dbReference type="Proteomes" id="UP000533598"/>
    </source>
</evidence>
<dbReference type="RefSeq" id="WP_185003811.1">
    <property type="nucleotide sequence ID" value="NZ_BAAAUI010000080.1"/>
</dbReference>
<proteinExistence type="predicted"/>
<evidence type="ECO:0000256" key="1">
    <source>
        <dbReference type="SAM" id="MobiDB-lite"/>
    </source>
</evidence>
<evidence type="ECO:0008006" key="4">
    <source>
        <dbReference type="Google" id="ProtNLM"/>
    </source>
</evidence>
<protein>
    <recommendedName>
        <fullName evidence="4">DUF3558 domain-containing protein</fullName>
    </recommendedName>
</protein>